<dbReference type="InterPro" id="IPR020241">
    <property type="entry name" value="RNase_P/MRP_Pop7_fungi"/>
</dbReference>
<comment type="subcellular location">
    <subcellularLocation>
        <location evidence="1">Nucleus</location>
    </subcellularLocation>
</comment>
<reference evidence="5" key="1">
    <citation type="journal article" date="2023" name="Mol. Phylogenet. Evol.">
        <title>Genome-scale phylogeny and comparative genomics of the fungal order Sordariales.</title>
        <authorList>
            <person name="Hensen N."/>
            <person name="Bonometti L."/>
            <person name="Westerberg I."/>
            <person name="Brannstrom I.O."/>
            <person name="Guillou S."/>
            <person name="Cros-Aarteil S."/>
            <person name="Calhoun S."/>
            <person name="Haridas S."/>
            <person name="Kuo A."/>
            <person name="Mondo S."/>
            <person name="Pangilinan J."/>
            <person name="Riley R."/>
            <person name="LaButti K."/>
            <person name="Andreopoulos B."/>
            <person name="Lipzen A."/>
            <person name="Chen C."/>
            <person name="Yan M."/>
            <person name="Daum C."/>
            <person name="Ng V."/>
            <person name="Clum A."/>
            <person name="Steindorff A."/>
            <person name="Ohm R.A."/>
            <person name="Martin F."/>
            <person name="Silar P."/>
            <person name="Natvig D.O."/>
            <person name="Lalanne C."/>
            <person name="Gautier V."/>
            <person name="Ament-Velasquez S.L."/>
            <person name="Kruys A."/>
            <person name="Hutchinson M.I."/>
            <person name="Powell A.J."/>
            <person name="Barry K."/>
            <person name="Miller A.N."/>
            <person name="Grigoriev I.V."/>
            <person name="Debuchy R."/>
            <person name="Gladieux P."/>
            <person name="Hiltunen Thoren M."/>
            <person name="Johannesson H."/>
        </authorList>
    </citation>
    <scope>NUCLEOTIDE SEQUENCE</scope>
    <source>
        <strain evidence="5">PSN243</strain>
    </source>
</reference>
<dbReference type="AlphaFoldDB" id="A0AAV9GT37"/>
<dbReference type="GO" id="GO:0003723">
    <property type="term" value="F:RNA binding"/>
    <property type="evidence" value="ECO:0007669"/>
    <property type="project" value="TreeGrafter"/>
</dbReference>
<sequence>MSSGQTARREQGQTLVNRPESKHPQIPQGTKLIKRPLPNLSIVRHLRKARASHAPTTDLDGYQLPPRAAHTVLIKVTAKTPLVATIKRARKALDLAPGTQKTKGLPLTQRVESLAVNTSNSKEQSQGCISDALDDVVLVATGKAIERAFQAAFILRRNKELIVIFRTRTVSSIDDIVMDDDDDEADVDMEDQVRVRHMSCVEIGVRWK</sequence>
<dbReference type="GO" id="GO:0000294">
    <property type="term" value="P:nuclear-transcribed mRNA catabolic process, RNase MRP-dependent"/>
    <property type="evidence" value="ECO:0007669"/>
    <property type="project" value="TreeGrafter"/>
</dbReference>
<feature type="compositionally biased region" description="Polar residues" evidence="4">
    <location>
        <begin position="1"/>
        <end position="16"/>
    </location>
</feature>
<accession>A0AAV9GT37</accession>
<evidence type="ECO:0000313" key="5">
    <source>
        <dbReference type="EMBL" id="KAK4451167.1"/>
    </source>
</evidence>
<reference evidence="5" key="2">
    <citation type="submission" date="2023-05" db="EMBL/GenBank/DDBJ databases">
        <authorList>
            <consortium name="Lawrence Berkeley National Laboratory"/>
            <person name="Steindorff A."/>
            <person name="Hensen N."/>
            <person name="Bonometti L."/>
            <person name="Westerberg I."/>
            <person name="Brannstrom I.O."/>
            <person name="Guillou S."/>
            <person name="Cros-Aarteil S."/>
            <person name="Calhoun S."/>
            <person name="Haridas S."/>
            <person name="Kuo A."/>
            <person name="Mondo S."/>
            <person name="Pangilinan J."/>
            <person name="Riley R."/>
            <person name="Labutti K."/>
            <person name="Andreopoulos B."/>
            <person name="Lipzen A."/>
            <person name="Chen C."/>
            <person name="Yanf M."/>
            <person name="Daum C."/>
            <person name="Ng V."/>
            <person name="Clum A."/>
            <person name="Ohm R."/>
            <person name="Martin F."/>
            <person name="Silar P."/>
            <person name="Natvig D."/>
            <person name="Lalanne C."/>
            <person name="Gautier V."/>
            <person name="Ament-Velasquez S.L."/>
            <person name="Kruys A."/>
            <person name="Hutchinson M.I."/>
            <person name="Powell A.J."/>
            <person name="Barry K."/>
            <person name="Miller A.N."/>
            <person name="Grigoriev I.V."/>
            <person name="Debuchy R."/>
            <person name="Gladieux P."/>
            <person name="Thoren M.H."/>
            <person name="Johannesson H."/>
        </authorList>
    </citation>
    <scope>NUCLEOTIDE SEQUENCE</scope>
    <source>
        <strain evidence="5">PSN243</strain>
    </source>
</reference>
<protein>
    <submittedName>
        <fullName evidence="5">Ribonucleases P/MRP protein subunit POP7</fullName>
    </submittedName>
</protein>
<dbReference type="InterPro" id="IPR036882">
    <property type="entry name" value="Alba-like_dom_sf"/>
</dbReference>
<dbReference type="GO" id="GO:0000171">
    <property type="term" value="F:ribonuclease MRP activity"/>
    <property type="evidence" value="ECO:0007669"/>
    <property type="project" value="TreeGrafter"/>
</dbReference>
<evidence type="ECO:0000313" key="6">
    <source>
        <dbReference type="Proteomes" id="UP001321760"/>
    </source>
</evidence>
<dbReference type="GO" id="GO:0001682">
    <property type="term" value="P:tRNA 5'-leader removal"/>
    <property type="evidence" value="ECO:0007669"/>
    <property type="project" value="InterPro"/>
</dbReference>
<keyword evidence="6" id="KW-1185">Reference proteome</keyword>
<evidence type="ECO:0000256" key="1">
    <source>
        <dbReference type="ARBA" id="ARBA00004123"/>
    </source>
</evidence>
<evidence type="ECO:0000256" key="4">
    <source>
        <dbReference type="SAM" id="MobiDB-lite"/>
    </source>
</evidence>
<dbReference type="Proteomes" id="UP001321760">
    <property type="component" value="Unassembled WGS sequence"/>
</dbReference>
<keyword evidence="3" id="KW-0539">Nucleus</keyword>
<dbReference type="GO" id="GO:0006364">
    <property type="term" value="P:rRNA processing"/>
    <property type="evidence" value="ECO:0007669"/>
    <property type="project" value="TreeGrafter"/>
</dbReference>
<dbReference type="GO" id="GO:0034965">
    <property type="term" value="P:intronic box C/D snoRNA processing"/>
    <property type="evidence" value="ECO:0007669"/>
    <property type="project" value="TreeGrafter"/>
</dbReference>
<dbReference type="GO" id="GO:0000172">
    <property type="term" value="C:ribonuclease MRP complex"/>
    <property type="evidence" value="ECO:0007669"/>
    <property type="project" value="InterPro"/>
</dbReference>
<feature type="region of interest" description="Disordered" evidence="4">
    <location>
        <begin position="1"/>
        <end position="33"/>
    </location>
</feature>
<evidence type="ECO:0000256" key="3">
    <source>
        <dbReference type="ARBA" id="ARBA00023242"/>
    </source>
</evidence>
<dbReference type="SUPFAM" id="SSF82704">
    <property type="entry name" value="AlbA-like"/>
    <property type="match status" value="1"/>
</dbReference>
<keyword evidence="2" id="KW-0819">tRNA processing</keyword>
<organism evidence="5 6">
    <name type="scientific">Podospora aff. communis PSN243</name>
    <dbReference type="NCBI Taxonomy" id="3040156"/>
    <lineage>
        <taxon>Eukaryota</taxon>
        <taxon>Fungi</taxon>
        <taxon>Dikarya</taxon>
        <taxon>Ascomycota</taxon>
        <taxon>Pezizomycotina</taxon>
        <taxon>Sordariomycetes</taxon>
        <taxon>Sordariomycetidae</taxon>
        <taxon>Sordariales</taxon>
        <taxon>Podosporaceae</taxon>
        <taxon>Podospora</taxon>
    </lineage>
</organism>
<dbReference type="EMBL" id="MU865929">
    <property type="protein sequence ID" value="KAK4451167.1"/>
    <property type="molecule type" value="Genomic_DNA"/>
</dbReference>
<name>A0AAV9GT37_9PEZI</name>
<dbReference type="PANTHER" id="PTHR28256:SF1">
    <property type="entry name" value="RIBONUCLEASES P_MRP PROTEIN SUBUNIT POP7"/>
    <property type="match status" value="1"/>
</dbReference>
<dbReference type="Gene3D" id="3.30.110.20">
    <property type="entry name" value="Alba-like domain"/>
    <property type="match status" value="1"/>
</dbReference>
<dbReference type="GO" id="GO:0005655">
    <property type="term" value="C:nucleolar ribonuclease P complex"/>
    <property type="evidence" value="ECO:0007669"/>
    <property type="project" value="InterPro"/>
</dbReference>
<evidence type="ECO:0000256" key="2">
    <source>
        <dbReference type="ARBA" id="ARBA00022694"/>
    </source>
</evidence>
<comment type="caution">
    <text evidence="5">The sequence shown here is derived from an EMBL/GenBank/DDBJ whole genome shotgun (WGS) entry which is preliminary data.</text>
</comment>
<dbReference type="PANTHER" id="PTHR28256">
    <property type="entry name" value="RIBONUCLEASES P/MRP PROTEIN SUBUNIT POP7"/>
    <property type="match status" value="1"/>
</dbReference>
<gene>
    <name evidence="5" type="ORF">QBC34DRAFT_58661</name>
</gene>
<dbReference type="GO" id="GO:0004526">
    <property type="term" value="F:ribonuclease P activity"/>
    <property type="evidence" value="ECO:0007669"/>
    <property type="project" value="TreeGrafter"/>
</dbReference>
<proteinExistence type="predicted"/>
<dbReference type="InterPro" id="IPR014612">
    <property type="entry name" value="Pop7/Rpp20"/>
</dbReference>
<dbReference type="Pfam" id="PF12328">
    <property type="entry name" value="Rpp20"/>
    <property type="match status" value="1"/>
</dbReference>